<evidence type="ECO:0000256" key="5">
    <source>
        <dbReference type="ARBA" id="ARBA00022833"/>
    </source>
</evidence>
<evidence type="ECO:0000256" key="1">
    <source>
        <dbReference type="ARBA" id="ARBA00004123"/>
    </source>
</evidence>
<sequence length="300" mass="33173">MASSMLDFSTPWNHELSLMDWISPQPFGATAENNFNVPFAFDTPSMMFGDSLQQFQMTPVSQSPHVTCDDGEGSTGRCDSSSTAQSLGMSSHTVQTWEPPPLWATTASNDNTTDATSNTNNTDRAKAQQQQQNQHQRAAITHQWLTDWDSTHYDNIIAFPDMSRMTLDILESEELANVESIGSACYGEIVRCLQRHSRGGHGDNSKGGGGGTNNSESHFRTFANANLPPFRAMNCFVQLYFEHFQGIFPMLHQGTFNPAHQPWQLVLAVAAIGCRYSKLPGTAQFADALQELLRRAITDT</sequence>
<dbReference type="CDD" id="cd12148">
    <property type="entry name" value="fungal_TF_MHR"/>
    <property type="match status" value="1"/>
</dbReference>
<evidence type="ECO:0000256" key="4">
    <source>
        <dbReference type="ARBA" id="ARBA00022771"/>
    </source>
</evidence>
<feature type="domain" description="Xylanolytic transcriptional activator regulatory" evidence="8">
    <location>
        <begin position="238"/>
        <end position="287"/>
    </location>
</feature>
<keyword evidence="6" id="KW-0539">Nucleus</keyword>
<protein>
    <recommendedName>
        <fullName evidence="8">Xylanolytic transcriptional activator regulatory domain-containing protein</fullName>
    </recommendedName>
</protein>
<evidence type="ECO:0000313" key="9">
    <source>
        <dbReference type="EMBL" id="CAK7233128.1"/>
    </source>
</evidence>
<proteinExistence type="predicted"/>
<feature type="compositionally biased region" description="Low complexity" evidence="7">
    <location>
        <begin position="104"/>
        <end position="138"/>
    </location>
</feature>
<dbReference type="Pfam" id="PF04082">
    <property type="entry name" value="Fungal_trans"/>
    <property type="match status" value="1"/>
</dbReference>
<dbReference type="PANTHER" id="PTHR40626">
    <property type="entry name" value="MIP31509P"/>
    <property type="match status" value="1"/>
</dbReference>
<keyword evidence="4" id="KW-0863">Zinc-finger</keyword>
<comment type="caution">
    <text evidence="9">The sequence shown here is derived from an EMBL/GenBank/DDBJ whole genome shotgun (WGS) entry which is preliminary data.</text>
</comment>
<accession>A0ABP0CM03</accession>
<keyword evidence="3" id="KW-0677">Repeat</keyword>
<feature type="non-terminal residue" evidence="9">
    <location>
        <position position="300"/>
    </location>
</feature>
<evidence type="ECO:0000256" key="6">
    <source>
        <dbReference type="ARBA" id="ARBA00023242"/>
    </source>
</evidence>
<dbReference type="EMBL" id="CAWUHD010000119">
    <property type="protein sequence ID" value="CAK7233128.1"/>
    <property type="molecule type" value="Genomic_DNA"/>
</dbReference>
<dbReference type="Proteomes" id="UP001642482">
    <property type="component" value="Unassembled WGS sequence"/>
</dbReference>
<evidence type="ECO:0000259" key="8">
    <source>
        <dbReference type="Pfam" id="PF04082"/>
    </source>
</evidence>
<organism evidence="9 10">
    <name type="scientific">Sporothrix eucalyptigena</name>
    <dbReference type="NCBI Taxonomy" id="1812306"/>
    <lineage>
        <taxon>Eukaryota</taxon>
        <taxon>Fungi</taxon>
        <taxon>Dikarya</taxon>
        <taxon>Ascomycota</taxon>
        <taxon>Pezizomycotina</taxon>
        <taxon>Sordariomycetes</taxon>
        <taxon>Sordariomycetidae</taxon>
        <taxon>Ophiostomatales</taxon>
        <taxon>Ophiostomataceae</taxon>
        <taxon>Sporothrix</taxon>
    </lineage>
</organism>
<feature type="compositionally biased region" description="Polar residues" evidence="7">
    <location>
        <begin position="77"/>
        <end position="96"/>
    </location>
</feature>
<evidence type="ECO:0000256" key="3">
    <source>
        <dbReference type="ARBA" id="ARBA00022737"/>
    </source>
</evidence>
<keyword evidence="5" id="KW-0862">Zinc</keyword>
<dbReference type="InterPro" id="IPR007219">
    <property type="entry name" value="XnlR_reg_dom"/>
</dbReference>
<evidence type="ECO:0000256" key="7">
    <source>
        <dbReference type="SAM" id="MobiDB-lite"/>
    </source>
</evidence>
<reference evidence="9 10" key="1">
    <citation type="submission" date="2024-01" db="EMBL/GenBank/DDBJ databases">
        <authorList>
            <person name="Allen C."/>
            <person name="Tagirdzhanova G."/>
        </authorList>
    </citation>
    <scope>NUCLEOTIDE SEQUENCE [LARGE SCALE GENOMIC DNA]</scope>
</reference>
<comment type="subcellular location">
    <subcellularLocation>
        <location evidence="1">Nucleus</location>
    </subcellularLocation>
</comment>
<keyword evidence="2" id="KW-0479">Metal-binding</keyword>
<name>A0ABP0CM03_9PEZI</name>
<feature type="region of interest" description="Disordered" evidence="7">
    <location>
        <begin position="61"/>
        <end position="138"/>
    </location>
</feature>
<keyword evidence="10" id="KW-1185">Reference proteome</keyword>
<gene>
    <name evidence="9" type="ORF">SEUCBS140593_008498</name>
</gene>
<evidence type="ECO:0000313" key="10">
    <source>
        <dbReference type="Proteomes" id="UP001642482"/>
    </source>
</evidence>
<dbReference type="InterPro" id="IPR051059">
    <property type="entry name" value="VerF-like"/>
</dbReference>
<evidence type="ECO:0000256" key="2">
    <source>
        <dbReference type="ARBA" id="ARBA00022723"/>
    </source>
</evidence>
<dbReference type="PANTHER" id="PTHR40626:SF11">
    <property type="entry name" value="ZINC FINGER PROTEIN YPR022C"/>
    <property type="match status" value="1"/>
</dbReference>